<dbReference type="Proteomes" id="UP000887563">
    <property type="component" value="Unplaced"/>
</dbReference>
<keyword evidence="1" id="KW-1133">Transmembrane helix</keyword>
<keyword evidence="1" id="KW-0472">Membrane</keyword>
<accession>A0A914KIX5</accession>
<evidence type="ECO:0000256" key="1">
    <source>
        <dbReference type="SAM" id="Phobius"/>
    </source>
</evidence>
<dbReference type="WBParaSite" id="Minc3s00010g00665">
    <property type="protein sequence ID" value="Minc3s00010g00665"/>
    <property type="gene ID" value="Minc3s00010g00665"/>
</dbReference>
<keyword evidence="1" id="KW-0812">Transmembrane</keyword>
<evidence type="ECO:0000313" key="3">
    <source>
        <dbReference type="WBParaSite" id="Minc3s00010g00665"/>
    </source>
</evidence>
<proteinExistence type="predicted"/>
<evidence type="ECO:0000313" key="2">
    <source>
        <dbReference type="Proteomes" id="UP000887563"/>
    </source>
</evidence>
<organism evidence="2 3">
    <name type="scientific">Meloidogyne incognita</name>
    <name type="common">Southern root-knot nematode worm</name>
    <name type="synonym">Oxyuris incognita</name>
    <dbReference type="NCBI Taxonomy" id="6306"/>
    <lineage>
        <taxon>Eukaryota</taxon>
        <taxon>Metazoa</taxon>
        <taxon>Ecdysozoa</taxon>
        <taxon>Nematoda</taxon>
        <taxon>Chromadorea</taxon>
        <taxon>Rhabditida</taxon>
        <taxon>Tylenchina</taxon>
        <taxon>Tylenchomorpha</taxon>
        <taxon>Tylenchoidea</taxon>
        <taxon>Meloidogynidae</taxon>
        <taxon>Meloidogyninae</taxon>
        <taxon>Meloidogyne</taxon>
        <taxon>Meloidogyne incognita group</taxon>
    </lineage>
</organism>
<feature type="transmembrane region" description="Helical" evidence="1">
    <location>
        <begin position="7"/>
        <end position="26"/>
    </location>
</feature>
<name>A0A914KIX5_MELIC</name>
<keyword evidence="2" id="KW-1185">Reference proteome</keyword>
<protein>
    <submittedName>
        <fullName evidence="3">Candidate secreted effector</fullName>
    </submittedName>
</protein>
<dbReference type="AlphaFoldDB" id="A0A914KIX5"/>
<sequence>MNGGTSLFVLFFLLAVNLSLFTEGMYTDTGGYGYKFWKRCLIHSQFSYWTSLDMAASTISSLSSLAFSSP</sequence>
<reference evidence="3" key="1">
    <citation type="submission" date="2022-11" db="UniProtKB">
        <authorList>
            <consortium name="WormBaseParasite"/>
        </authorList>
    </citation>
    <scope>IDENTIFICATION</scope>
</reference>